<dbReference type="Proteomes" id="UP000451860">
    <property type="component" value="Unassembled WGS sequence"/>
</dbReference>
<feature type="domain" description="SsuA/THI5-like" evidence="2">
    <location>
        <begin position="56"/>
        <end position="272"/>
    </location>
</feature>
<feature type="signal peptide" evidence="1">
    <location>
        <begin position="1"/>
        <end position="28"/>
    </location>
</feature>
<dbReference type="SUPFAM" id="SSF53850">
    <property type="entry name" value="Periplasmic binding protein-like II"/>
    <property type="match status" value="1"/>
</dbReference>
<keyword evidence="4" id="KW-1185">Reference proteome</keyword>
<dbReference type="Pfam" id="PF09084">
    <property type="entry name" value="NMT1"/>
    <property type="match status" value="1"/>
</dbReference>
<dbReference type="RefSeq" id="WP_152200211.1">
    <property type="nucleotide sequence ID" value="NZ_VUKF01000003.1"/>
</dbReference>
<sequence>MRLSPAALAGAAALLLAACASSGTNAPAATSPAETASGVAGQLATVTVGVIPIVDTAPIRLGIEEGIFAEHGLELELTDSGQGGAATIPGVVSGQFQFGFSNTPALISAHSQGLDLPIVAPGAASTGVAGEDTAAIVVPADSDITDPAALAGRTVAVNTMKSVGDSTVRETVAKAGGDPDAVKFVEIAFPDMLAALAEGQVDAAWVVEPFSTLAQGQGNNVLASNYVETSPTLLIAAYFTSATLMKSDPDLVERFSAAMSEAQAFAQEHPDRVRAVLGSYMKIDPAVADKLVLPRFPDTVDRKDVEFLVDFAQRQGITEDTVDPAALLP</sequence>
<proteinExistence type="predicted"/>
<feature type="chain" id="PRO_5029457016" evidence="1">
    <location>
        <begin position="29"/>
        <end position="329"/>
    </location>
</feature>
<dbReference type="PANTHER" id="PTHR30024">
    <property type="entry name" value="ALIPHATIC SULFONATES-BINDING PROTEIN-RELATED"/>
    <property type="match status" value="1"/>
</dbReference>
<accession>A0A7J5UTX4</accession>
<reference evidence="3 4" key="1">
    <citation type="submission" date="2019-10" db="EMBL/GenBank/DDBJ databases">
        <title>Georgenia wutianyii sp. nov. and Georgenia yuyongxinii sp. nov. isolated from plateau pika (Ochotona curzoniae) in the Qinghai-Tibet plateau of China.</title>
        <authorList>
            <person name="Tian Z."/>
        </authorList>
    </citation>
    <scope>NUCLEOTIDE SEQUENCE [LARGE SCALE GENOMIC DNA]</scope>
    <source>
        <strain evidence="3 4">DSM 21501</strain>
    </source>
</reference>
<protein>
    <submittedName>
        <fullName evidence="3">Transporter substrate-binding domain-containing protein</fullName>
    </submittedName>
</protein>
<evidence type="ECO:0000313" key="4">
    <source>
        <dbReference type="Proteomes" id="UP000451860"/>
    </source>
</evidence>
<evidence type="ECO:0000256" key="1">
    <source>
        <dbReference type="SAM" id="SignalP"/>
    </source>
</evidence>
<dbReference type="OrthoDB" id="5174711at2"/>
<comment type="caution">
    <text evidence="3">The sequence shown here is derived from an EMBL/GenBank/DDBJ whole genome shotgun (WGS) entry which is preliminary data.</text>
</comment>
<name>A0A7J5UTX4_9MICO</name>
<organism evidence="3 4">
    <name type="scientific">Georgenia thermotolerans</name>
    <dbReference type="NCBI Taxonomy" id="527326"/>
    <lineage>
        <taxon>Bacteria</taxon>
        <taxon>Bacillati</taxon>
        <taxon>Actinomycetota</taxon>
        <taxon>Actinomycetes</taxon>
        <taxon>Micrococcales</taxon>
        <taxon>Bogoriellaceae</taxon>
        <taxon>Georgenia</taxon>
    </lineage>
</organism>
<keyword evidence="1" id="KW-0732">Signal</keyword>
<evidence type="ECO:0000313" key="3">
    <source>
        <dbReference type="EMBL" id="KAE8765744.1"/>
    </source>
</evidence>
<dbReference type="InterPro" id="IPR015168">
    <property type="entry name" value="SsuA/THI5"/>
</dbReference>
<gene>
    <name evidence="3" type="ORF">GB883_02200</name>
</gene>
<evidence type="ECO:0000259" key="2">
    <source>
        <dbReference type="Pfam" id="PF09084"/>
    </source>
</evidence>
<dbReference type="Gene3D" id="3.40.190.10">
    <property type="entry name" value="Periplasmic binding protein-like II"/>
    <property type="match status" value="2"/>
</dbReference>
<dbReference type="EMBL" id="WHJE01000005">
    <property type="protein sequence ID" value="KAE8765744.1"/>
    <property type="molecule type" value="Genomic_DNA"/>
</dbReference>
<dbReference type="AlphaFoldDB" id="A0A7J5UTX4"/>
<dbReference type="PROSITE" id="PS51257">
    <property type="entry name" value="PROKAR_LIPOPROTEIN"/>
    <property type="match status" value="1"/>
</dbReference>